<dbReference type="EMBL" id="JAUSUD010000004">
    <property type="protein sequence ID" value="MDQ0229997.1"/>
    <property type="molecule type" value="Genomic_DNA"/>
</dbReference>
<feature type="domain" description="LysM" evidence="1">
    <location>
        <begin position="274"/>
        <end position="317"/>
    </location>
</feature>
<dbReference type="Proteomes" id="UP001234495">
    <property type="component" value="Unassembled WGS sequence"/>
</dbReference>
<evidence type="ECO:0000313" key="3">
    <source>
        <dbReference type="Proteomes" id="UP001234495"/>
    </source>
</evidence>
<dbReference type="InterPro" id="IPR018392">
    <property type="entry name" value="LysM"/>
</dbReference>
<accession>A0ABT9ZCM8</accession>
<dbReference type="PANTHER" id="PTHR33734:SF22">
    <property type="entry name" value="MEMBRANE-BOUND LYTIC MUREIN TRANSGLYCOSYLASE D"/>
    <property type="match status" value="1"/>
</dbReference>
<dbReference type="PANTHER" id="PTHR33734">
    <property type="entry name" value="LYSM DOMAIN-CONTAINING GPI-ANCHORED PROTEIN 2"/>
    <property type="match status" value="1"/>
</dbReference>
<feature type="domain" description="LysM" evidence="1">
    <location>
        <begin position="148"/>
        <end position="191"/>
    </location>
</feature>
<comment type="caution">
    <text evidence="2">The sequence shown here is derived from an EMBL/GenBank/DDBJ whole genome shotgun (WGS) entry which is preliminary data.</text>
</comment>
<dbReference type="Gene3D" id="3.10.350.10">
    <property type="entry name" value="LysM domain"/>
    <property type="match status" value="7"/>
</dbReference>
<protein>
    <submittedName>
        <fullName evidence="2">LysM repeat protein</fullName>
    </submittedName>
</protein>
<feature type="domain" description="LysM" evidence="1">
    <location>
        <begin position="459"/>
        <end position="503"/>
    </location>
</feature>
<feature type="domain" description="LysM" evidence="1">
    <location>
        <begin position="209"/>
        <end position="252"/>
    </location>
</feature>
<name>A0ABT9ZCM8_9BACI</name>
<feature type="domain" description="LysM" evidence="1">
    <location>
        <begin position="398"/>
        <end position="441"/>
    </location>
</feature>
<dbReference type="RefSeq" id="WP_307338626.1">
    <property type="nucleotide sequence ID" value="NZ_JAUSUD010000004.1"/>
</dbReference>
<keyword evidence="3" id="KW-1185">Reference proteome</keyword>
<dbReference type="PROSITE" id="PS51782">
    <property type="entry name" value="LYSM"/>
    <property type="match status" value="7"/>
</dbReference>
<feature type="domain" description="LysM" evidence="1">
    <location>
        <begin position="102"/>
        <end position="145"/>
    </location>
</feature>
<dbReference type="SUPFAM" id="SSF54106">
    <property type="entry name" value="LysM domain"/>
    <property type="match status" value="7"/>
</dbReference>
<evidence type="ECO:0000259" key="1">
    <source>
        <dbReference type="PROSITE" id="PS51782"/>
    </source>
</evidence>
<dbReference type="InterPro" id="IPR036779">
    <property type="entry name" value="LysM_dom_sf"/>
</dbReference>
<dbReference type="CDD" id="cd00118">
    <property type="entry name" value="LysM"/>
    <property type="match status" value="7"/>
</dbReference>
<dbReference type="Pfam" id="PF01476">
    <property type="entry name" value="LysM"/>
    <property type="match status" value="7"/>
</dbReference>
<gene>
    <name evidence="2" type="ORF">J2S19_001249</name>
</gene>
<sequence length="649" mass="71812">MEYFKKIVLKKDTSDPNQYFLEIHLDELYTEFAAELGESPERKMDLLQTAKHVINRQYPHLKVNFAKVLLGGIVISTFSLVGHTDSAKAAELPKSEIQSAMIYYEVTSGDTLWKISQKFNTTVDNIKRANHLSSDTLKVNQELIIPKAIHTVVAGDYLTVLAKKYSTTVDAIKQANKLTNDQTYLGQQLIIPLLITNENTNATSNTLDNQYTVAAGDSLSVIAKRFNISVDQLRTLNQLTSDTLRIGQVLTIPVAHAPTTEPIKEETEPNVSVATYTVVAGDSLSVIAKRYSVSVDQLRAVNQLTSDILKIGQVLTIPEAHSPTTEPIREEETETNVSTYTVVAGDSLWSIAQNNGTTVDQIRTVNNLTSTSLQIGQKLIIPSGEQKIENKQIERETFVYSIQPGDSLSGLAKRFDVTIDSIRMANRLSSDQLFVGQALTIPDGLNKPSTLGTNTVTFITHTVASGDTIWDLSIKYGIPQTELLRTNNLSLNSRLTIGQKLQIPVHNIATKEVVSAKHGEYLDWWTEAQYIFTIGKTAKVTDFSTGKSFYIQRTVGANHADSETLTSKDTEIAKSIWGGFSWTPRAVILEIDGRKIAASMSFMPHEREYIKDNGITGHFDVYFANSTRHVDGKADSSHQTQVEKAAGQR</sequence>
<feature type="domain" description="LysM" evidence="1">
    <location>
        <begin position="338"/>
        <end position="381"/>
    </location>
</feature>
<reference evidence="2 3" key="1">
    <citation type="submission" date="2023-07" db="EMBL/GenBank/DDBJ databases">
        <title>Genomic Encyclopedia of Type Strains, Phase IV (KMG-IV): sequencing the most valuable type-strain genomes for metagenomic binning, comparative biology and taxonomic classification.</title>
        <authorList>
            <person name="Goeker M."/>
        </authorList>
    </citation>
    <scope>NUCLEOTIDE SEQUENCE [LARGE SCALE GENOMIC DNA]</scope>
    <source>
        <strain evidence="2 3">DSM 29005</strain>
    </source>
</reference>
<evidence type="ECO:0000313" key="2">
    <source>
        <dbReference type="EMBL" id="MDQ0229997.1"/>
    </source>
</evidence>
<organism evidence="2 3">
    <name type="scientific">Metabacillus malikii</name>
    <dbReference type="NCBI Taxonomy" id="1504265"/>
    <lineage>
        <taxon>Bacteria</taxon>
        <taxon>Bacillati</taxon>
        <taxon>Bacillota</taxon>
        <taxon>Bacilli</taxon>
        <taxon>Bacillales</taxon>
        <taxon>Bacillaceae</taxon>
        <taxon>Metabacillus</taxon>
    </lineage>
</organism>
<proteinExistence type="predicted"/>
<dbReference type="SMART" id="SM00257">
    <property type="entry name" value="LysM"/>
    <property type="match status" value="7"/>
</dbReference>